<protein>
    <submittedName>
        <fullName evidence="2">Uncharacterized protein</fullName>
    </submittedName>
</protein>
<name>A0ABN2GTZ2_9ACTN</name>
<dbReference type="InterPro" id="IPR036689">
    <property type="entry name" value="ESAT-6-like_sf"/>
</dbReference>
<evidence type="ECO:0000256" key="1">
    <source>
        <dbReference type="SAM" id="MobiDB-lite"/>
    </source>
</evidence>
<accession>A0ABN2GTZ2</accession>
<reference evidence="2 3" key="1">
    <citation type="journal article" date="2019" name="Int. J. Syst. Evol. Microbiol.">
        <title>The Global Catalogue of Microorganisms (GCM) 10K type strain sequencing project: providing services to taxonomists for standard genome sequencing and annotation.</title>
        <authorList>
            <consortium name="The Broad Institute Genomics Platform"/>
            <consortium name="The Broad Institute Genome Sequencing Center for Infectious Disease"/>
            <person name="Wu L."/>
            <person name="Ma J."/>
        </authorList>
    </citation>
    <scope>NUCLEOTIDE SEQUENCE [LARGE SCALE GENOMIC DNA]</scope>
    <source>
        <strain evidence="2 3">JCM 14718</strain>
    </source>
</reference>
<evidence type="ECO:0000313" key="2">
    <source>
        <dbReference type="EMBL" id="GAA1676738.1"/>
    </source>
</evidence>
<evidence type="ECO:0000313" key="3">
    <source>
        <dbReference type="Proteomes" id="UP001500618"/>
    </source>
</evidence>
<gene>
    <name evidence="2" type="ORF">GCM10009765_27590</name>
</gene>
<dbReference type="Proteomes" id="UP001500618">
    <property type="component" value="Unassembled WGS sequence"/>
</dbReference>
<keyword evidence="3" id="KW-1185">Reference proteome</keyword>
<feature type="compositionally biased region" description="Low complexity" evidence="1">
    <location>
        <begin position="155"/>
        <end position="172"/>
    </location>
</feature>
<dbReference type="Gene3D" id="1.10.287.1060">
    <property type="entry name" value="ESAT-6-like"/>
    <property type="match status" value="1"/>
</dbReference>
<proteinExistence type="predicted"/>
<comment type="caution">
    <text evidence="2">The sequence shown here is derived from an EMBL/GenBank/DDBJ whole genome shotgun (WGS) entry which is preliminary data.</text>
</comment>
<sequence length="178" mass="18813">MQVRAGNSRNRATTAATAPQFVPPPRRRAAAGAYERQSPPCRPAGSWDSGRTSKSRRSIAEGLTAMADNFIGLTQANALGQGGQHLGSQAQSIQQQLNALIDDMSKDKDVIQGNGLVAFQNAKNELVGRFGELMQWINTHGIHLSDAQTGVNSTDQQSGDDLSSASSGLSALVANPNR</sequence>
<organism evidence="2 3">
    <name type="scientific">Fodinicola feengrottensis</name>
    <dbReference type="NCBI Taxonomy" id="435914"/>
    <lineage>
        <taxon>Bacteria</taxon>
        <taxon>Bacillati</taxon>
        <taxon>Actinomycetota</taxon>
        <taxon>Actinomycetes</taxon>
        <taxon>Mycobacteriales</taxon>
        <taxon>Fodinicola</taxon>
    </lineage>
</organism>
<dbReference type="EMBL" id="BAAANY010000009">
    <property type="protein sequence ID" value="GAA1676738.1"/>
    <property type="molecule type" value="Genomic_DNA"/>
</dbReference>
<feature type="region of interest" description="Disordered" evidence="1">
    <location>
        <begin position="148"/>
        <end position="178"/>
    </location>
</feature>
<dbReference type="SUPFAM" id="SSF140453">
    <property type="entry name" value="EsxAB dimer-like"/>
    <property type="match status" value="1"/>
</dbReference>
<feature type="region of interest" description="Disordered" evidence="1">
    <location>
        <begin position="1"/>
        <end position="56"/>
    </location>
</feature>
<feature type="compositionally biased region" description="Polar residues" evidence="1">
    <location>
        <begin position="1"/>
        <end position="11"/>
    </location>
</feature>